<dbReference type="PANTHER" id="PTHR44051">
    <property type="entry name" value="GLUTATHIONE S-TRANSFERASE-RELATED"/>
    <property type="match status" value="1"/>
</dbReference>
<dbReference type="InterPro" id="IPR004045">
    <property type="entry name" value="Glutathione_S-Trfase_N"/>
</dbReference>
<evidence type="ECO:0000259" key="1">
    <source>
        <dbReference type="PROSITE" id="PS50404"/>
    </source>
</evidence>
<dbReference type="SUPFAM" id="SSF52833">
    <property type="entry name" value="Thioredoxin-like"/>
    <property type="match status" value="1"/>
</dbReference>
<name>A0A177YDE2_PSEPU</name>
<dbReference type="InterPro" id="IPR040079">
    <property type="entry name" value="Glutathione_S-Trfase"/>
</dbReference>
<proteinExistence type="predicted"/>
<dbReference type="CDD" id="cd03056">
    <property type="entry name" value="GST_N_4"/>
    <property type="match status" value="1"/>
</dbReference>
<organism evidence="2 3">
    <name type="scientific">Pseudomonas putida</name>
    <name type="common">Arthrobacter siderocapsulatus</name>
    <dbReference type="NCBI Taxonomy" id="303"/>
    <lineage>
        <taxon>Bacteria</taxon>
        <taxon>Pseudomonadati</taxon>
        <taxon>Pseudomonadota</taxon>
        <taxon>Gammaproteobacteria</taxon>
        <taxon>Pseudomonadales</taxon>
        <taxon>Pseudomonadaceae</taxon>
        <taxon>Pseudomonas</taxon>
    </lineage>
</organism>
<evidence type="ECO:0000313" key="2">
    <source>
        <dbReference type="EMBL" id="QCI15618.1"/>
    </source>
</evidence>
<dbReference type="PANTHER" id="PTHR44051:SF2">
    <property type="entry name" value="HYPOTHETICAL GLUTATHIONE S-TRANSFERASE LIKE PROTEIN"/>
    <property type="match status" value="1"/>
</dbReference>
<evidence type="ECO:0000313" key="3">
    <source>
        <dbReference type="Proteomes" id="UP000298551"/>
    </source>
</evidence>
<dbReference type="RefSeq" id="WP_009682461.1">
    <property type="nucleotide sequence ID" value="NZ_CP039372.1"/>
</dbReference>
<dbReference type="InterPro" id="IPR036249">
    <property type="entry name" value="Thioredoxin-like_sf"/>
</dbReference>
<gene>
    <name evidence="2" type="ORF">E6B08_30290</name>
</gene>
<dbReference type="EMBL" id="CP039372">
    <property type="protein sequence ID" value="QCI15618.1"/>
    <property type="molecule type" value="Genomic_DNA"/>
</dbReference>
<dbReference type="SFLD" id="SFLDS00019">
    <property type="entry name" value="Glutathione_Transferase_(cytos"/>
    <property type="match status" value="1"/>
</dbReference>
<feature type="domain" description="GST N-terminal" evidence="1">
    <location>
        <begin position="1"/>
        <end position="82"/>
    </location>
</feature>
<reference evidence="3" key="1">
    <citation type="submission" date="2019-04" db="EMBL/GenBank/DDBJ databases">
        <title>Genome sequence of Pseudomonas putida 1290, an auxin catabolizing strain.</title>
        <authorList>
            <person name="Laird T.S."/>
            <person name="Leveau J.H.J."/>
        </authorList>
    </citation>
    <scope>NUCLEOTIDE SEQUENCE [LARGE SCALE GENOMIC DNA]</scope>
    <source>
        <strain evidence="3">1290</strain>
        <plasmid evidence="3">ppp1290</plasmid>
    </source>
</reference>
<dbReference type="InterPro" id="IPR036282">
    <property type="entry name" value="Glutathione-S-Trfase_C_sf"/>
</dbReference>
<keyword evidence="2" id="KW-0808">Transferase</keyword>
<sequence length="214" mass="24334">MLKLYDFELSGNCFKVRLMMSILGLKYKTEVVEFYPGREHKTPAFLRINPMGQLPVLQDGEKTIRDSQAILVHLAAMYDSTRQWYPVNRPDVLGDIQIWLAFADSLTGSISAARLHELFMYDFDAESCRSRAYDLLNVMDKHLWMQRQQGFNYLCPLAHATVADIACFPYVAMADEAGLCLQDYPSVRLWLDAVKRVPGFTVMSGIFPAGDAPH</sequence>
<dbReference type="OrthoDB" id="9797500at2"/>
<dbReference type="SFLD" id="SFLDG00358">
    <property type="entry name" value="Main_(cytGST)"/>
    <property type="match status" value="1"/>
</dbReference>
<keyword evidence="2" id="KW-0614">Plasmid</keyword>
<dbReference type="Proteomes" id="UP000298551">
    <property type="component" value="Plasmid pPp1290"/>
</dbReference>
<geneLocation type="plasmid" evidence="3">
    <name>ppp1290</name>
</geneLocation>
<dbReference type="Pfam" id="PF13417">
    <property type="entry name" value="GST_N_3"/>
    <property type="match status" value="1"/>
</dbReference>
<dbReference type="PROSITE" id="PS50404">
    <property type="entry name" value="GST_NTER"/>
    <property type="match status" value="1"/>
</dbReference>
<dbReference type="GO" id="GO:0016740">
    <property type="term" value="F:transferase activity"/>
    <property type="evidence" value="ECO:0007669"/>
    <property type="project" value="UniProtKB-KW"/>
</dbReference>
<protein>
    <submittedName>
        <fullName evidence="2">Glutathione S-transferase</fullName>
    </submittedName>
</protein>
<dbReference type="AlphaFoldDB" id="A0A177YDE2"/>
<accession>A0A177YDE2</accession>
<dbReference type="Gene3D" id="3.40.30.10">
    <property type="entry name" value="Glutaredoxin"/>
    <property type="match status" value="1"/>
</dbReference>
<dbReference type="Gene3D" id="1.20.1050.10">
    <property type="match status" value="1"/>
</dbReference>
<dbReference type="SUPFAM" id="SSF47616">
    <property type="entry name" value="GST C-terminal domain-like"/>
    <property type="match status" value="1"/>
</dbReference>